<evidence type="ECO:0000313" key="1">
    <source>
        <dbReference type="EMBL" id="JAP10774.1"/>
    </source>
</evidence>
<sequence>IFRPCCPLCRPLLCPPMDFSLIYLRLLMAGSLLGMYRTGYSISTRSGRRRIGCFAKGYFKLRFRV</sequence>
<dbReference type="EMBL" id="GEDG01032512">
    <property type="protein sequence ID" value="JAP10774.1"/>
    <property type="molecule type" value="Transcribed_RNA"/>
</dbReference>
<reference evidence="1" key="1">
    <citation type="submission" date="2015-12" db="EMBL/GenBank/DDBJ databases">
        <title>Gene expression during late stages of embryo sac development: a critical building block for successful pollen-pistil interactions.</title>
        <authorList>
            <person name="Liu Y."/>
            <person name="Joly V."/>
            <person name="Sabar M."/>
            <person name="Matton D.P."/>
        </authorList>
    </citation>
    <scope>NUCLEOTIDE SEQUENCE</scope>
</reference>
<organism evidence="1">
    <name type="scientific">Solanum chacoense</name>
    <name type="common">Chaco potato</name>
    <dbReference type="NCBI Taxonomy" id="4108"/>
    <lineage>
        <taxon>Eukaryota</taxon>
        <taxon>Viridiplantae</taxon>
        <taxon>Streptophyta</taxon>
        <taxon>Embryophyta</taxon>
        <taxon>Tracheophyta</taxon>
        <taxon>Spermatophyta</taxon>
        <taxon>Magnoliopsida</taxon>
        <taxon>eudicotyledons</taxon>
        <taxon>Gunneridae</taxon>
        <taxon>Pentapetalae</taxon>
        <taxon>asterids</taxon>
        <taxon>lamiids</taxon>
        <taxon>Solanales</taxon>
        <taxon>Solanaceae</taxon>
        <taxon>Solanoideae</taxon>
        <taxon>Solaneae</taxon>
        <taxon>Solanum</taxon>
    </lineage>
</organism>
<name>A0A0V0GU16_SOLCH</name>
<protein>
    <submittedName>
        <fullName evidence="1">Putative ovule protein</fullName>
    </submittedName>
</protein>
<accession>A0A0V0GU16</accession>
<feature type="non-terminal residue" evidence="1">
    <location>
        <position position="1"/>
    </location>
</feature>
<proteinExistence type="predicted"/>
<dbReference type="AlphaFoldDB" id="A0A0V0GU16"/>